<evidence type="ECO:0000259" key="1">
    <source>
        <dbReference type="Pfam" id="PF01498"/>
    </source>
</evidence>
<dbReference type="Gene3D" id="3.30.420.10">
    <property type="entry name" value="Ribonuclease H-like superfamily/Ribonuclease H"/>
    <property type="match status" value="1"/>
</dbReference>
<dbReference type="InterPro" id="IPR052338">
    <property type="entry name" value="Transposase_5"/>
</dbReference>
<dbReference type="InterPro" id="IPR036397">
    <property type="entry name" value="RNaseH_sf"/>
</dbReference>
<dbReference type="GO" id="GO:0003677">
    <property type="term" value="F:DNA binding"/>
    <property type="evidence" value="ECO:0007669"/>
    <property type="project" value="InterPro"/>
</dbReference>
<dbReference type="AlphaFoldDB" id="A0A3Q3X2V9"/>
<dbReference type="PANTHER" id="PTHR23022">
    <property type="entry name" value="TRANSPOSABLE ELEMENT-RELATED"/>
    <property type="match status" value="1"/>
</dbReference>
<dbReference type="STRING" id="94237.ENSMMOP00000022320"/>
<dbReference type="OMA" id="HEEGLHI"/>
<sequence>MIMTMSSTQRILFQLLNLGKMGTEVSGQKIRRTLHEEGLHIRRPRKTLLHRERHREARLAFARRQPVWPQGCFVCLAQKWQIFNPKNTVPTVKFGGGSITLWGCFSTIWPGNLVKVDENFQLSWQFTYQQENDPKHKAKAVKKCQSPDLNPIENVWKVLKTKMHAQNQPQRPGDLCQR</sequence>
<proteinExistence type="predicted"/>
<dbReference type="GO" id="GO:0015074">
    <property type="term" value="P:DNA integration"/>
    <property type="evidence" value="ECO:0007669"/>
    <property type="project" value="InterPro"/>
</dbReference>
<accession>A0A3Q3X2V9</accession>
<protein>
    <recommendedName>
        <fullName evidence="1">Transposase Tc1-like domain-containing protein</fullName>
    </recommendedName>
</protein>
<reference evidence="2" key="1">
    <citation type="submission" date="2025-08" db="UniProtKB">
        <authorList>
            <consortium name="Ensembl"/>
        </authorList>
    </citation>
    <scope>IDENTIFICATION</scope>
</reference>
<feature type="domain" description="Transposase Tc1-like" evidence="1">
    <location>
        <begin position="21"/>
        <end position="64"/>
    </location>
</feature>
<keyword evidence="3" id="KW-1185">Reference proteome</keyword>
<organism evidence="2 3">
    <name type="scientific">Mola mola</name>
    <name type="common">Ocean sunfish</name>
    <name type="synonym">Tetraodon mola</name>
    <dbReference type="NCBI Taxonomy" id="94237"/>
    <lineage>
        <taxon>Eukaryota</taxon>
        <taxon>Metazoa</taxon>
        <taxon>Chordata</taxon>
        <taxon>Craniata</taxon>
        <taxon>Vertebrata</taxon>
        <taxon>Euteleostomi</taxon>
        <taxon>Actinopterygii</taxon>
        <taxon>Neopterygii</taxon>
        <taxon>Teleostei</taxon>
        <taxon>Neoteleostei</taxon>
        <taxon>Acanthomorphata</taxon>
        <taxon>Eupercaria</taxon>
        <taxon>Tetraodontiformes</taxon>
        <taxon>Molidae</taxon>
        <taxon>Mola</taxon>
    </lineage>
</organism>
<dbReference type="InterPro" id="IPR002492">
    <property type="entry name" value="Transposase_Tc1-like"/>
</dbReference>
<dbReference type="Proteomes" id="UP000261620">
    <property type="component" value="Unplaced"/>
</dbReference>
<dbReference type="PANTHER" id="PTHR23022:SF135">
    <property type="entry name" value="SI:DKEY-77F5.3"/>
    <property type="match status" value="1"/>
</dbReference>
<dbReference type="Ensembl" id="ENSMMOT00000022689.1">
    <property type="protein sequence ID" value="ENSMMOP00000022320.1"/>
    <property type="gene ID" value="ENSMMOG00000016962.1"/>
</dbReference>
<dbReference type="GO" id="GO:0006313">
    <property type="term" value="P:DNA transposition"/>
    <property type="evidence" value="ECO:0007669"/>
    <property type="project" value="InterPro"/>
</dbReference>
<reference evidence="2" key="2">
    <citation type="submission" date="2025-09" db="UniProtKB">
        <authorList>
            <consortium name="Ensembl"/>
        </authorList>
    </citation>
    <scope>IDENTIFICATION</scope>
</reference>
<name>A0A3Q3X2V9_MOLML</name>
<dbReference type="Pfam" id="PF01498">
    <property type="entry name" value="HTH_Tnp_Tc3_2"/>
    <property type="match status" value="1"/>
</dbReference>
<evidence type="ECO:0000313" key="2">
    <source>
        <dbReference type="Ensembl" id="ENSMMOP00000022320.1"/>
    </source>
</evidence>
<evidence type="ECO:0000313" key="3">
    <source>
        <dbReference type="Proteomes" id="UP000261620"/>
    </source>
</evidence>